<evidence type="ECO:0000256" key="1">
    <source>
        <dbReference type="SAM" id="Phobius"/>
    </source>
</evidence>
<feature type="transmembrane region" description="Helical" evidence="1">
    <location>
        <begin position="608"/>
        <end position="627"/>
    </location>
</feature>
<evidence type="ECO:0000313" key="3">
    <source>
        <dbReference type="Proteomes" id="UP001203136"/>
    </source>
</evidence>
<protein>
    <submittedName>
        <fullName evidence="2">DUF2142 domain-containing protein</fullName>
    </submittedName>
</protein>
<dbReference type="RefSeq" id="WP_003506252.1">
    <property type="nucleotide sequence ID" value="NZ_BAABZD010000003.1"/>
</dbReference>
<proteinExistence type="predicted"/>
<feature type="transmembrane region" description="Helical" evidence="1">
    <location>
        <begin position="541"/>
        <end position="560"/>
    </location>
</feature>
<feature type="transmembrane region" description="Helical" evidence="1">
    <location>
        <begin position="380"/>
        <end position="406"/>
    </location>
</feature>
<name>A0AAW5EWI8_CLOSY</name>
<accession>A0AAW5EWI8</accession>
<dbReference type="AlphaFoldDB" id="A0AAW5EWI8"/>
<feature type="transmembrane region" description="Helical" evidence="1">
    <location>
        <begin position="572"/>
        <end position="593"/>
    </location>
</feature>
<evidence type="ECO:0000313" key="2">
    <source>
        <dbReference type="EMBL" id="MCK0084356.1"/>
    </source>
</evidence>
<feature type="transmembrane region" description="Helical" evidence="1">
    <location>
        <begin position="457"/>
        <end position="480"/>
    </location>
</feature>
<feature type="transmembrane region" description="Helical" evidence="1">
    <location>
        <begin position="218"/>
        <end position="235"/>
    </location>
</feature>
<feature type="transmembrane region" description="Helical" evidence="1">
    <location>
        <begin position="338"/>
        <end position="359"/>
    </location>
</feature>
<comment type="caution">
    <text evidence="2">The sequence shown here is derived from an EMBL/GenBank/DDBJ whole genome shotgun (WGS) entry which is preliminary data.</text>
</comment>
<reference evidence="2" key="1">
    <citation type="journal article" date="2022" name="Cell Host Microbe">
        <title>Colonization of the live biotherapeutic product VE303 and modulation of the microbiota and metabolites in healthy volunteers.</title>
        <authorList>
            <person name="Dsouza M."/>
            <person name="Menon R."/>
            <person name="Crossette E."/>
            <person name="Bhattarai S.K."/>
            <person name="Schneider J."/>
            <person name="Kim Y.G."/>
            <person name="Reddy S."/>
            <person name="Caballero S."/>
            <person name="Felix C."/>
            <person name="Cornacchione L."/>
            <person name="Hendrickson J."/>
            <person name="Watson A.R."/>
            <person name="Minot S.S."/>
            <person name="Greenfield N."/>
            <person name="Schopf L."/>
            <person name="Szabady R."/>
            <person name="Patarroyo J."/>
            <person name="Smith W."/>
            <person name="Harrison P."/>
            <person name="Kuijper E.J."/>
            <person name="Kelly C.P."/>
            <person name="Olle B."/>
            <person name="Bobilev D."/>
            <person name="Silber J.L."/>
            <person name="Bucci V."/>
            <person name="Roberts B."/>
            <person name="Faith J."/>
            <person name="Norman J.M."/>
        </authorList>
    </citation>
    <scope>NUCLEOTIDE SEQUENCE</scope>
    <source>
        <strain evidence="2">VE303-04</strain>
    </source>
</reference>
<keyword evidence="1" id="KW-0472">Membrane</keyword>
<feature type="transmembrane region" description="Helical" evidence="1">
    <location>
        <begin position="21"/>
        <end position="42"/>
    </location>
</feature>
<sequence>MWTLKENVQKEIIKNQKKLALTVLAVLIAGIFLEIFCNLPLIRANSGNNQGSFSVDISQTTYEGFHEDGGKLVFDGNGGKIRVPLSGRYVDKLCYSYEYEGLLNATVKVGVYNEYGELRERDILTVEDRNSKNIKTSWIPVGKRAEYAEIYIFRDALDEPGLSYIDFSGFPLKISGFEAVTIPAVNWYRLCFFWCALGIAAMLIFFREYFGKRIEVGFLVISVTIGTLFSLSLPANKVSWDEEVHFSQSFWLSNYRTPVSVSPAVTQEFIAGIDTWPYNQPGTVEEQRELDNYLDTAGDYRNGGITWSADLNKTIFTGYAGEALFLKAGQMFRLPFSLVYKLGRLGNLYIYCIILCLAIRKTPVGKGIMAFLGLMPEPMMLAGVYSYDPTVTAFMYLSFACILRAILDTEKKITWTDYAVMMLAFFWGCRIKAVYAPLLLVGLLIPADHFRSRKERLIMKGGMIALCLGLMASFALPAIFSPSETGDLRGENTSEAGQMSYILGHPVAYAKILLQNIFNTLPSYVMGEKSLGLLGHQGEAAFPWLIYAGSAAVILTGGQSSCGKRLDWKQKLWIFVLASAAVVLVWTSMYLVFTTPGNTYIDGVQGRYYIPLLFLVWLVFNPKWITVHLKNQDYYAVVLALAGGILLSEYYVNVLQKFCL</sequence>
<organism evidence="2 3">
    <name type="scientific">Clostridium symbiosum</name>
    <name type="common">Bacteroides symbiosus</name>
    <dbReference type="NCBI Taxonomy" id="1512"/>
    <lineage>
        <taxon>Bacteria</taxon>
        <taxon>Bacillati</taxon>
        <taxon>Bacillota</taxon>
        <taxon>Clostridia</taxon>
        <taxon>Lachnospirales</taxon>
        <taxon>Lachnospiraceae</taxon>
        <taxon>Otoolea</taxon>
    </lineage>
</organism>
<keyword evidence="1" id="KW-1133">Transmembrane helix</keyword>
<feature type="transmembrane region" description="Helical" evidence="1">
    <location>
        <begin position="634"/>
        <end position="652"/>
    </location>
</feature>
<feature type="transmembrane region" description="Helical" evidence="1">
    <location>
        <begin position="187"/>
        <end position="206"/>
    </location>
</feature>
<dbReference type="InterPro" id="IPR018674">
    <property type="entry name" value="DUF2142_membrane"/>
</dbReference>
<gene>
    <name evidence="2" type="ORF">K5I21_00400</name>
</gene>
<dbReference type="Pfam" id="PF09913">
    <property type="entry name" value="DUF2142"/>
    <property type="match status" value="1"/>
</dbReference>
<keyword evidence="1" id="KW-0812">Transmembrane</keyword>
<dbReference type="EMBL" id="JAINVB010000001">
    <property type="protein sequence ID" value="MCK0084356.1"/>
    <property type="molecule type" value="Genomic_DNA"/>
</dbReference>
<feature type="transmembrane region" description="Helical" evidence="1">
    <location>
        <begin position="418"/>
        <end position="445"/>
    </location>
</feature>
<dbReference type="Proteomes" id="UP001203136">
    <property type="component" value="Unassembled WGS sequence"/>
</dbReference>